<dbReference type="AlphaFoldDB" id="A0A1X7DKU6"/>
<protein>
    <submittedName>
        <fullName evidence="1">Uncharacterized protein</fullName>
    </submittedName>
</protein>
<evidence type="ECO:0000313" key="2">
    <source>
        <dbReference type="Proteomes" id="UP000192906"/>
    </source>
</evidence>
<keyword evidence="2" id="KW-1185">Reference proteome</keyword>
<accession>A0A1X7DKU6</accession>
<evidence type="ECO:0000313" key="1">
    <source>
        <dbReference type="EMBL" id="SMF17376.1"/>
    </source>
</evidence>
<dbReference type="EMBL" id="FWZU01000003">
    <property type="protein sequence ID" value="SMF17376.1"/>
    <property type="molecule type" value="Genomic_DNA"/>
</dbReference>
<dbReference type="Proteomes" id="UP000192906">
    <property type="component" value="Unassembled WGS sequence"/>
</dbReference>
<dbReference type="STRING" id="1519643.SAMN06295933_2020"/>
<reference evidence="2" key="1">
    <citation type="submission" date="2017-04" db="EMBL/GenBank/DDBJ databases">
        <authorList>
            <person name="Varghese N."/>
            <person name="Submissions S."/>
        </authorList>
    </citation>
    <scope>NUCLEOTIDE SEQUENCE [LARGE SCALE GENOMIC DNA]</scope>
    <source>
        <strain evidence="2">K3S</strain>
    </source>
</reference>
<organism evidence="1 2">
    <name type="scientific">Desulfovibrio gilichinskyi</name>
    <dbReference type="NCBI Taxonomy" id="1519643"/>
    <lineage>
        <taxon>Bacteria</taxon>
        <taxon>Pseudomonadati</taxon>
        <taxon>Thermodesulfobacteriota</taxon>
        <taxon>Desulfovibrionia</taxon>
        <taxon>Desulfovibrionales</taxon>
        <taxon>Desulfovibrionaceae</taxon>
        <taxon>Desulfovibrio</taxon>
    </lineage>
</organism>
<gene>
    <name evidence="1" type="ORF">SAMN06295933_2020</name>
</gene>
<dbReference type="RefSeq" id="WP_170921408.1">
    <property type="nucleotide sequence ID" value="NZ_FWZU01000003.1"/>
</dbReference>
<sequence>MQKILALVLVIISGVMLFQSGMEVYYSMNSKKIEEPQVVKLDRIEGQYCPLYFPKE</sequence>
<name>A0A1X7DKU6_9BACT</name>
<proteinExistence type="predicted"/>